<proteinExistence type="predicted"/>
<keyword evidence="1" id="KW-0812">Transmembrane</keyword>
<name>A0A1J1IBE3_9DIPT</name>
<dbReference type="AlphaFoldDB" id="A0A1J1IBE3"/>
<protein>
    <submittedName>
        <fullName evidence="2">CLUMA_CG010938, isoform A</fullName>
    </submittedName>
</protein>
<gene>
    <name evidence="2" type="ORF">CLUMA_CG010938</name>
</gene>
<evidence type="ECO:0000313" key="3">
    <source>
        <dbReference type="Proteomes" id="UP000183832"/>
    </source>
</evidence>
<dbReference type="Proteomes" id="UP000183832">
    <property type="component" value="Unassembled WGS sequence"/>
</dbReference>
<keyword evidence="1" id="KW-0472">Membrane</keyword>
<keyword evidence="1" id="KW-1133">Transmembrane helix</keyword>
<keyword evidence="3" id="KW-1185">Reference proteome</keyword>
<evidence type="ECO:0000313" key="2">
    <source>
        <dbReference type="EMBL" id="CRK97552.1"/>
    </source>
</evidence>
<dbReference type="EMBL" id="CVRI01000047">
    <property type="protein sequence ID" value="CRK97552.1"/>
    <property type="molecule type" value="Genomic_DNA"/>
</dbReference>
<accession>A0A1J1IBE3</accession>
<feature type="transmembrane region" description="Helical" evidence="1">
    <location>
        <begin position="12"/>
        <end position="32"/>
    </location>
</feature>
<sequence>MLCDFTLHQKFVRDVCFVSICMLCLFLMLYAFNNRIKEIFIAIFIKITETIGTFVRNDNQQFQLLCCPFGIRESREHFMMCTVSYLLSK</sequence>
<organism evidence="2 3">
    <name type="scientific">Clunio marinus</name>
    <dbReference type="NCBI Taxonomy" id="568069"/>
    <lineage>
        <taxon>Eukaryota</taxon>
        <taxon>Metazoa</taxon>
        <taxon>Ecdysozoa</taxon>
        <taxon>Arthropoda</taxon>
        <taxon>Hexapoda</taxon>
        <taxon>Insecta</taxon>
        <taxon>Pterygota</taxon>
        <taxon>Neoptera</taxon>
        <taxon>Endopterygota</taxon>
        <taxon>Diptera</taxon>
        <taxon>Nematocera</taxon>
        <taxon>Chironomoidea</taxon>
        <taxon>Chironomidae</taxon>
        <taxon>Clunio</taxon>
    </lineage>
</organism>
<reference evidence="2 3" key="1">
    <citation type="submission" date="2015-04" db="EMBL/GenBank/DDBJ databases">
        <authorList>
            <person name="Syromyatnikov M.Y."/>
            <person name="Popov V.N."/>
        </authorList>
    </citation>
    <scope>NUCLEOTIDE SEQUENCE [LARGE SCALE GENOMIC DNA]</scope>
</reference>
<evidence type="ECO:0000256" key="1">
    <source>
        <dbReference type="SAM" id="Phobius"/>
    </source>
</evidence>